<accession>A0A8S5VU45</accession>
<organism evidence="1">
    <name type="scientific">Ackermannviridae sp</name>
    <dbReference type="NCBI Taxonomy" id="2831612"/>
    <lineage>
        <taxon>Viruses</taxon>
        <taxon>Duplodnaviria</taxon>
        <taxon>Heunggongvirae</taxon>
        <taxon>Uroviricota</taxon>
        <taxon>Caudoviricetes</taxon>
        <taxon>Pantevenvirales</taxon>
        <taxon>Ackermannviridae</taxon>
    </lineage>
</organism>
<reference evidence="1" key="1">
    <citation type="journal article" date="2021" name="Proc. Natl. Acad. Sci. U.S.A.">
        <title>A Catalog of Tens of Thousands of Viruses from Human Metagenomes Reveals Hidden Associations with Chronic Diseases.</title>
        <authorList>
            <person name="Tisza M.J."/>
            <person name="Buck C.B."/>
        </authorList>
    </citation>
    <scope>NUCLEOTIDE SEQUENCE</scope>
    <source>
        <strain evidence="1">CtASH1</strain>
    </source>
</reference>
<evidence type="ECO:0000313" key="1">
    <source>
        <dbReference type="EMBL" id="DAG98009.1"/>
    </source>
</evidence>
<protein>
    <submittedName>
        <fullName evidence="1">Uncharacterized protein</fullName>
    </submittedName>
</protein>
<name>A0A8S5VU45_9CAUD</name>
<proteinExistence type="predicted"/>
<sequence length="136" mass="16106">MTIKSYINQLEDRDIIRAYVACVIHQYEDKVGTKDVDKFLKLEYEDVSKHIDEIIKNARTTFMCYATNEEEMVEFVKNDGCIELLREGGDYEDVLQMYGGDENAMMVAYFEDLVEDGMFEHDGYFFYMMEKDYERG</sequence>
<dbReference type="EMBL" id="BK035393">
    <property type="protein sequence ID" value="DAG98009.1"/>
    <property type="molecule type" value="Genomic_DNA"/>
</dbReference>